<dbReference type="GO" id="GO:0048188">
    <property type="term" value="C:Set1C/COMPASS complex"/>
    <property type="evidence" value="ECO:0007669"/>
    <property type="project" value="InterPro"/>
</dbReference>
<dbReference type="Gene3D" id="1.20.890.10">
    <property type="entry name" value="cAMP-dependent protein kinase regulatory subunit, dimerization-anchoring domain"/>
    <property type="match status" value="1"/>
</dbReference>
<proteinExistence type="inferred from homology"/>
<dbReference type="InterPro" id="IPR007858">
    <property type="entry name" value="Dpy-30_motif"/>
</dbReference>
<dbReference type="InterPro" id="IPR037856">
    <property type="entry name" value="Sdc1/DPY30"/>
</dbReference>
<organism evidence="3 4">
    <name type="scientific">Scophthalmus maximus</name>
    <name type="common">Turbot</name>
    <name type="synonym">Psetta maxima</name>
    <dbReference type="NCBI Taxonomy" id="52904"/>
    <lineage>
        <taxon>Eukaryota</taxon>
        <taxon>Metazoa</taxon>
        <taxon>Chordata</taxon>
        <taxon>Craniata</taxon>
        <taxon>Vertebrata</taxon>
        <taxon>Euteleostomi</taxon>
        <taxon>Actinopterygii</taxon>
        <taxon>Neopterygii</taxon>
        <taxon>Teleostei</taxon>
        <taxon>Neoteleostei</taxon>
        <taxon>Acanthomorphata</taxon>
        <taxon>Carangaria</taxon>
        <taxon>Pleuronectiformes</taxon>
        <taxon>Pleuronectoidei</taxon>
        <taxon>Scophthalmidae</taxon>
        <taxon>Scophthalmus</taxon>
    </lineage>
</organism>
<evidence type="ECO:0000256" key="1">
    <source>
        <dbReference type="ARBA" id="ARBA00010849"/>
    </source>
</evidence>
<dbReference type="GeneTree" id="ENSGT00940000177267"/>
<reference evidence="3" key="1">
    <citation type="submission" date="2023-05" db="EMBL/GenBank/DDBJ databases">
        <title>High-quality long-read genome of Scophthalmus maximus.</title>
        <authorList>
            <person name="Lien S."/>
            <person name="Martinez P."/>
        </authorList>
    </citation>
    <scope>NUCLEOTIDE SEQUENCE [LARGE SCALE GENOMIC DNA]</scope>
</reference>
<sequence length="145" mass="17068">MDSEYIKNHVGKLLAEGLAEVAEQRPVNPILYLAHWLYNHNANVEYEAEVRGWWLLVAPLTHVRHVSVTISARTPSVLTRISMFMKLESLSEARGHFGSHPQHNLHPEFSLLSSGRRRRKRRRRRRRRFPFVKRVWSNTITLNKP</sequence>
<dbReference type="PANTHER" id="PTHR23356:SF16">
    <property type="entry name" value="DPY30 DOMAIN CONTAINING 2"/>
    <property type="match status" value="1"/>
</dbReference>
<dbReference type="Ensembl" id="ENSSMAT00000012054.2">
    <property type="protein sequence ID" value="ENSSMAP00000011903.2"/>
    <property type="gene ID" value="ENSSMAG00000007333.2"/>
</dbReference>
<dbReference type="InterPro" id="IPR049630">
    <property type="entry name" value="DYDC-like_DD"/>
</dbReference>
<name>A0A8D3A3H5_SCOMX</name>
<feature type="region of interest" description="Disordered" evidence="2">
    <location>
        <begin position="95"/>
        <end position="125"/>
    </location>
</feature>
<evidence type="ECO:0000313" key="4">
    <source>
        <dbReference type="Proteomes" id="UP000694558"/>
    </source>
</evidence>
<dbReference type="Pfam" id="PF05186">
    <property type="entry name" value="Dpy-30"/>
    <property type="match status" value="1"/>
</dbReference>
<evidence type="ECO:0000313" key="3">
    <source>
        <dbReference type="Ensembl" id="ENSSMAP00000011903.2"/>
    </source>
</evidence>
<reference evidence="3" key="2">
    <citation type="submission" date="2025-08" db="UniProtKB">
        <authorList>
            <consortium name="Ensembl"/>
        </authorList>
    </citation>
    <scope>IDENTIFICATION</scope>
</reference>
<dbReference type="PANTHER" id="PTHR23356">
    <property type="entry name" value="DPY30-RELATED"/>
    <property type="match status" value="1"/>
</dbReference>
<protein>
    <submittedName>
        <fullName evidence="3">Uncharacterized protein</fullName>
    </submittedName>
</protein>
<accession>A0A8D3A3H5</accession>
<dbReference type="AlphaFoldDB" id="A0A8D3A3H5"/>
<dbReference type="Proteomes" id="UP000694558">
    <property type="component" value="Chromosome 18"/>
</dbReference>
<feature type="compositionally biased region" description="Basic residues" evidence="2">
    <location>
        <begin position="115"/>
        <end position="125"/>
    </location>
</feature>
<dbReference type="CDD" id="cd22966">
    <property type="entry name" value="DD_DYDC-like"/>
    <property type="match status" value="1"/>
</dbReference>
<evidence type="ECO:0000256" key="2">
    <source>
        <dbReference type="SAM" id="MobiDB-lite"/>
    </source>
</evidence>
<comment type="similarity">
    <text evidence="1">Belongs to the dpy-30 family.</text>
</comment>